<reference evidence="1 2" key="1">
    <citation type="journal article" date="2019" name="Int. J. Syst. Evol. Microbiol.">
        <title>The Global Catalogue of Microorganisms (GCM) 10K type strain sequencing project: providing services to taxonomists for standard genome sequencing and annotation.</title>
        <authorList>
            <consortium name="The Broad Institute Genomics Platform"/>
            <consortium name="The Broad Institute Genome Sequencing Center for Infectious Disease"/>
            <person name="Wu L."/>
            <person name="Ma J."/>
        </authorList>
    </citation>
    <scope>NUCLEOTIDE SEQUENCE [LARGE SCALE GENOMIC DNA]</scope>
    <source>
        <strain evidence="1 2">JCM 4316</strain>
    </source>
</reference>
<evidence type="ECO:0008006" key="3">
    <source>
        <dbReference type="Google" id="ProtNLM"/>
    </source>
</evidence>
<dbReference type="Pfam" id="PF21863">
    <property type="entry name" value="HTH_67"/>
    <property type="match status" value="1"/>
</dbReference>
<comment type="caution">
    <text evidence="1">The sequence shown here is derived from an EMBL/GenBank/DDBJ whole genome shotgun (WGS) entry which is preliminary data.</text>
</comment>
<evidence type="ECO:0000313" key="2">
    <source>
        <dbReference type="Proteomes" id="UP001500253"/>
    </source>
</evidence>
<proteinExistence type="predicted"/>
<dbReference type="InterPro" id="IPR054058">
    <property type="entry name" value="HTH_67"/>
</dbReference>
<accession>A0ABN3F9U0</accession>
<keyword evidence="2" id="KW-1185">Reference proteome</keyword>
<evidence type="ECO:0000313" key="1">
    <source>
        <dbReference type="EMBL" id="GAA2325112.1"/>
    </source>
</evidence>
<dbReference type="RefSeq" id="WP_428836827.1">
    <property type="nucleotide sequence ID" value="NZ_BAAASD010000001.1"/>
</dbReference>
<organism evidence="1 2">
    <name type="scientific">Streptomyces cuspidosporus</name>
    <dbReference type="NCBI Taxonomy" id="66882"/>
    <lineage>
        <taxon>Bacteria</taxon>
        <taxon>Bacillati</taxon>
        <taxon>Actinomycetota</taxon>
        <taxon>Actinomycetes</taxon>
        <taxon>Kitasatosporales</taxon>
        <taxon>Streptomycetaceae</taxon>
        <taxon>Streptomyces</taxon>
    </lineage>
</organism>
<gene>
    <name evidence="1" type="ORF">GCM10010246_02630</name>
</gene>
<dbReference type="EMBL" id="BAAASD010000001">
    <property type="protein sequence ID" value="GAA2325112.1"/>
    <property type="molecule type" value="Genomic_DNA"/>
</dbReference>
<dbReference type="NCBIfam" id="NF047719">
    <property type="entry name" value="SCO6745_fam_HTH"/>
    <property type="match status" value="1"/>
</dbReference>
<name>A0ABN3F9U0_9ACTN</name>
<protein>
    <recommendedName>
        <fullName evidence="3">SalK</fullName>
    </recommendedName>
</protein>
<dbReference type="Proteomes" id="UP001500253">
    <property type="component" value="Unassembled WGS sequence"/>
</dbReference>
<sequence>MVSDSIPQIAARCHQETDPIHLLCYFAPEVEQELTSTGLEPGHMAYFAGRAAALGRASSAAVAAMLYNFNPALVARHLPRAWDLASPERVVEARLSAVDRALRRILGDEAVGGPEVAEAAALARAAAEACSPEGRPLYAAHAQLPWPREPHLVLWHAITLLREHRGDGHITALVGHGVGAIAALVTDTATGRSLFGAQQMREHRDWSEQEWDAEVSALTEAGLLDSSGRLTEAGSRLRSRIEDATDAAAAPPYRSLGADRAERLIALCKPLRDAVVASGDLPPADAAAQPAHG</sequence>